<organism evidence="2 3">
    <name type="scientific">Hondaea fermentalgiana</name>
    <dbReference type="NCBI Taxonomy" id="2315210"/>
    <lineage>
        <taxon>Eukaryota</taxon>
        <taxon>Sar</taxon>
        <taxon>Stramenopiles</taxon>
        <taxon>Bigyra</taxon>
        <taxon>Labyrinthulomycetes</taxon>
        <taxon>Thraustochytrida</taxon>
        <taxon>Thraustochytriidae</taxon>
        <taxon>Hondaea</taxon>
    </lineage>
</organism>
<feature type="chain" id="PRO_5015302236" evidence="1">
    <location>
        <begin position="20"/>
        <end position="321"/>
    </location>
</feature>
<dbReference type="PROSITE" id="PS51257">
    <property type="entry name" value="PROKAR_LIPOPROTEIN"/>
    <property type="match status" value="1"/>
</dbReference>
<dbReference type="InParanoid" id="A0A2R5GNK1"/>
<gene>
    <name evidence="2" type="ORF">FCC1311_081042</name>
</gene>
<sequence>MRLAFVLALAGYCAVGVNTLSISSCCMEGNVCTLGTIGCQVTANVQSGRASDRCTLNADADEACNEVVTLTMTLSGEDVEEDDEIALVPIGSCTDAYLAGIDDLYFSTLTSSGSNSSGTWTSLVRAPWTHGDHIVCVRHKLIASSEPATVQVDCPANWYARGSGEPERAADATREGGTRFVTCGHVCETSCGVLTTCSTSEATVRENEDNLGNQDTLCKCETACSAQGLCDVNQELCGLANNSQTLLLRGGSSIGEFGLEPAPVVPSAFCDDVVNGTDALSETCCSWEDAYYYSASRDAMLIPVDPFATTSRPERVGYERV</sequence>
<evidence type="ECO:0000313" key="3">
    <source>
        <dbReference type="Proteomes" id="UP000241890"/>
    </source>
</evidence>
<protein>
    <submittedName>
        <fullName evidence="2">Uncharacterized protein</fullName>
    </submittedName>
</protein>
<dbReference type="EMBL" id="BEYU01000109">
    <property type="protein sequence ID" value="GBG31879.1"/>
    <property type="molecule type" value="Genomic_DNA"/>
</dbReference>
<evidence type="ECO:0000256" key="1">
    <source>
        <dbReference type="SAM" id="SignalP"/>
    </source>
</evidence>
<dbReference type="Proteomes" id="UP000241890">
    <property type="component" value="Unassembled WGS sequence"/>
</dbReference>
<feature type="signal peptide" evidence="1">
    <location>
        <begin position="1"/>
        <end position="19"/>
    </location>
</feature>
<reference evidence="2 3" key="1">
    <citation type="submission" date="2017-12" db="EMBL/GenBank/DDBJ databases">
        <title>Sequencing, de novo assembly and annotation of complete genome of a new Thraustochytrid species, strain FCC1311.</title>
        <authorList>
            <person name="Sedici K."/>
            <person name="Godart F."/>
            <person name="Aiese Cigliano R."/>
            <person name="Sanseverino W."/>
            <person name="Barakat M."/>
            <person name="Ortet P."/>
            <person name="Marechal E."/>
            <person name="Cagnac O."/>
            <person name="Amato A."/>
        </authorList>
    </citation>
    <scope>NUCLEOTIDE SEQUENCE [LARGE SCALE GENOMIC DNA]</scope>
</reference>
<proteinExistence type="predicted"/>
<evidence type="ECO:0000313" key="2">
    <source>
        <dbReference type="EMBL" id="GBG31879.1"/>
    </source>
</evidence>
<dbReference type="AlphaFoldDB" id="A0A2R5GNK1"/>
<keyword evidence="3" id="KW-1185">Reference proteome</keyword>
<keyword evidence="1" id="KW-0732">Signal</keyword>
<name>A0A2R5GNK1_9STRA</name>
<accession>A0A2R5GNK1</accession>
<comment type="caution">
    <text evidence="2">The sequence shown here is derived from an EMBL/GenBank/DDBJ whole genome shotgun (WGS) entry which is preliminary data.</text>
</comment>